<feature type="domain" description="FAS1" evidence="2">
    <location>
        <begin position="64"/>
        <end position="193"/>
    </location>
</feature>
<keyword evidence="1" id="KW-1133">Transmembrane helix</keyword>
<dbReference type="InterPro" id="IPR050904">
    <property type="entry name" value="Adhesion/Biosynth-related"/>
</dbReference>
<gene>
    <name evidence="3" type="ORF">A2419_01120</name>
</gene>
<dbReference type="Proteomes" id="UP000176568">
    <property type="component" value="Unassembled WGS sequence"/>
</dbReference>
<dbReference type="EMBL" id="MEXB01000001">
    <property type="protein sequence ID" value="OGC88947.1"/>
    <property type="molecule type" value="Genomic_DNA"/>
</dbReference>
<evidence type="ECO:0000259" key="2">
    <source>
        <dbReference type="PROSITE" id="PS50213"/>
    </source>
</evidence>
<feature type="transmembrane region" description="Helical" evidence="1">
    <location>
        <begin position="7"/>
        <end position="26"/>
    </location>
</feature>
<dbReference type="SMART" id="SM00554">
    <property type="entry name" value="FAS1"/>
    <property type="match status" value="1"/>
</dbReference>
<dbReference type="STRING" id="1797247.A2419_01120"/>
<comment type="caution">
    <text evidence="3">The sequence shown here is derived from an EMBL/GenBank/DDBJ whole genome shotgun (WGS) entry which is preliminary data.</text>
</comment>
<dbReference type="GO" id="GO:0005615">
    <property type="term" value="C:extracellular space"/>
    <property type="evidence" value="ECO:0007669"/>
    <property type="project" value="TreeGrafter"/>
</dbReference>
<dbReference type="PANTHER" id="PTHR10900:SF77">
    <property type="entry name" value="FI19380P1"/>
    <property type="match status" value="1"/>
</dbReference>
<dbReference type="Gene3D" id="2.30.180.10">
    <property type="entry name" value="FAS1 domain"/>
    <property type="match status" value="1"/>
</dbReference>
<keyword evidence="1" id="KW-0812">Transmembrane</keyword>
<dbReference type="AlphaFoldDB" id="A0A1F4Y4M6"/>
<keyword evidence="1" id="KW-0472">Membrane</keyword>
<dbReference type="InterPro" id="IPR036378">
    <property type="entry name" value="FAS1_dom_sf"/>
</dbReference>
<dbReference type="PANTHER" id="PTHR10900">
    <property type="entry name" value="PERIOSTIN-RELATED"/>
    <property type="match status" value="1"/>
</dbReference>
<dbReference type="SUPFAM" id="SSF82153">
    <property type="entry name" value="FAS1 domain"/>
    <property type="match status" value="1"/>
</dbReference>
<dbReference type="PROSITE" id="PS50213">
    <property type="entry name" value="FAS1"/>
    <property type="match status" value="1"/>
</dbReference>
<dbReference type="Pfam" id="PF02469">
    <property type="entry name" value="Fasciclin"/>
    <property type="match status" value="1"/>
</dbReference>
<reference evidence="3 4" key="1">
    <citation type="journal article" date="2016" name="Nat. Commun.">
        <title>Thousands of microbial genomes shed light on interconnected biogeochemical processes in an aquifer system.</title>
        <authorList>
            <person name="Anantharaman K."/>
            <person name="Brown C.T."/>
            <person name="Hug L.A."/>
            <person name="Sharon I."/>
            <person name="Castelle C.J."/>
            <person name="Probst A.J."/>
            <person name="Thomas B.C."/>
            <person name="Singh A."/>
            <person name="Wilkins M.J."/>
            <person name="Karaoz U."/>
            <person name="Brodie E.L."/>
            <person name="Williams K.H."/>
            <person name="Hubbard S.S."/>
            <person name="Banfield J.F."/>
        </authorList>
    </citation>
    <scope>NUCLEOTIDE SEQUENCE [LARGE SCALE GENOMIC DNA]</scope>
</reference>
<proteinExistence type="predicted"/>
<protein>
    <recommendedName>
        <fullName evidence="2">FAS1 domain-containing protein</fullName>
    </recommendedName>
</protein>
<evidence type="ECO:0000313" key="4">
    <source>
        <dbReference type="Proteomes" id="UP000176568"/>
    </source>
</evidence>
<accession>A0A1F4Y4M6</accession>
<dbReference type="InterPro" id="IPR000782">
    <property type="entry name" value="FAS1_domain"/>
</dbReference>
<sequence>MTNTTRSWVWGAVAVLAILVGVWVWYLGSNATQINPVGYGKPATSTTGALAGPTAPIVPENRSSSTVAGVLESLQNDSRFSGLLSTTGVSATLTGKGPYTVFVPTDGSFGRLPTGTVNNLSATELKRLVQYHIISGKMIDVNAQVAGTVPALSKDALNFSYEIDDKSARVNSAKIVAAYKASNGIVYVVDTVLLPPLPPQN</sequence>
<name>A0A1F4Y4M6_9BACT</name>
<organism evidence="3 4">
    <name type="scientific">Candidatus Adlerbacteria bacterium RIFOXYC1_FULL_48_26</name>
    <dbReference type="NCBI Taxonomy" id="1797247"/>
    <lineage>
        <taxon>Bacteria</taxon>
        <taxon>Candidatus Adleribacteriota</taxon>
    </lineage>
</organism>
<evidence type="ECO:0000313" key="3">
    <source>
        <dbReference type="EMBL" id="OGC88947.1"/>
    </source>
</evidence>
<evidence type="ECO:0000256" key="1">
    <source>
        <dbReference type="SAM" id="Phobius"/>
    </source>
</evidence>